<proteinExistence type="predicted"/>
<reference evidence="1 2" key="1">
    <citation type="submission" date="2016-01" db="EMBL/GenBank/DDBJ databases">
        <title>Draft Genome Sequences of Seven Thermophilic Sporeformers Isolated from Foods.</title>
        <authorList>
            <person name="Berendsen E.M."/>
            <person name="Wells-Bennik M.H."/>
            <person name="Krawcyk A.O."/>
            <person name="De Jong A."/>
            <person name="Holsappel S."/>
            <person name="Eijlander R.T."/>
            <person name="Kuipers O.P."/>
        </authorList>
    </citation>
    <scope>NUCLEOTIDE SEQUENCE [LARGE SCALE GENOMIC DNA]</scope>
    <source>
        <strain evidence="1 2">B4110</strain>
    </source>
</reference>
<protein>
    <submittedName>
        <fullName evidence="1">Uncharacterized protein</fullName>
    </submittedName>
</protein>
<evidence type="ECO:0000313" key="1">
    <source>
        <dbReference type="EMBL" id="KYD32681.1"/>
    </source>
</evidence>
<comment type="caution">
    <text evidence="1">The sequence shown here is derived from an EMBL/GenBank/DDBJ whole genome shotgun (WGS) entry which is preliminary data.</text>
</comment>
<dbReference type="PATRIC" id="fig|153151.4.peg.74"/>
<name>A0A150N7I7_9BACL</name>
<sequence>MFYWILYLLLGSFLQRCAERLPGATSHGCGMNQLAQRFFE</sequence>
<accession>A0A150N7I7</accession>
<dbReference type="Proteomes" id="UP000075324">
    <property type="component" value="Unassembled WGS sequence"/>
</dbReference>
<dbReference type="AlphaFoldDB" id="A0A150N7I7"/>
<dbReference type="EMBL" id="LQYW01000009">
    <property type="protein sequence ID" value="KYD32681.1"/>
    <property type="molecule type" value="Genomic_DNA"/>
</dbReference>
<gene>
    <name evidence="1" type="ORF">B4110_3609</name>
</gene>
<evidence type="ECO:0000313" key="2">
    <source>
        <dbReference type="Proteomes" id="UP000075324"/>
    </source>
</evidence>
<organism evidence="1 2">
    <name type="scientific">Parageobacillus toebii</name>
    <dbReference type="NCBI Taxonomy" id="153151"/>
    <lineage>
        <taxon>Bacteria</taxon>
        <taxon>Bacillati</taxon>
        <taxon>Bacillota</taxon>
        <taxon>Bacilli</taxon>
        <taxon>Bacillales</taxon>
        <taxon>Anoxybacillaceae</taxon>
        <taxon>Parageobacillus</taxon>
    </lineage>
</organism>